<sequence>MTTDTPEAAADPAAAPRMDAPASADAPGTRAALRAQQTGELPTLVPAGPPATAPASAGRPALSWIDVAAVAAGSTPTPPAPLTGAAAGPALTAGAPRRSFLRSGVLPPLAVLATTGIVYASAMALWPLHEVAPTIDAATYAPESAALATITWPAVGSAAVGIEGLSAVASTEDAAPMASITKVVTVLAALERMPLGLGEQGPSFAFTSNDSEVHWDYRRDDQSALDVPIDGTLTQYQLFQGILLGSANNYADRLSDDIWGSDSEFVIAATAWLRDRGVTDIQLENPSGIGWGNTATPRALLQLAALAESNPVIAEIVATKEADIPGAGLVTNTNKLVLEDPGVIGVKTGTIGEDPDILYNLLSAKDIEIDGTTVRVYASVLGQADGEQRVAASRSLFTEVEAALKAQPQTVAKGDVLGTVRTMWGAEVPVVAAKDARVVLWNGAVASTAGSYALGEDWTQGADAGSLTVTGPLDDTTVAAELAEDIDGPSFWWRLTHPLELLGIDAQ</sequence>
<evidence type="ECO:0000256" key="1">
    <source>
        <dbReference type="SAM" id="MobiDB-lite"/>
    </source>
</evidence>
<name>A0A9W6HQX9_9MICO</name>
<feature type="compositionally biased region" description="Low complexity" evidence="1">
    <location>
        <begin position="1"/>
        <end position="27"/>
    </location>
</feature>
<gene>
    <name evidence="3" type="ORF">GCM10017596_09720</name>
</gene>
<keyword evidence="4" id="KW-1185">Reference proteome</keyword>
<feature type="region of interest" description="Disordered" evidence="1">
    <location>
        <begin position="1"/>
        <end position="57"/>
    </location>
</feature>
<dbReference type="GO" id="GO:0006508">
    <property type="term" value="P:proteolysis"/>
    <property type="evidence" value="ECO:0007669"/>
    <property type="project" value="InterPro"/>
</dbReference>
<reference evidence="3" key="1">
    <citation type="journal article" date="2014" name="Int. J. Syst. Evol. Microbiol.">
        <title>Complete genome sequence of Corynebacterium casei LMG S-19264T (=DSM 44701T), isolated from a smear-ripened cheese.</title>
        <authorList>
            <consortium name="US DOE Joint Genome Institute (JGI-PGF)"/>
            <person name="Walter F."/>
            <person name="Albersmeier A."/>
            <person name="Kalinowski J."/>
            <person name="Ruckert C."/>
        </authorList>
    </citation>
    <scope>NUCLEOTIDE SEQUENCE</scope>
    <source>
        <strain evidence="3">VKM Ac-1958</strain>
    </source>
</reference>
<feature type="domain" description="Peptidase S11 D-alanyl-D-alanine carboxypeptidase A N-terminal" evidence="2">
    <location>
        <begin position="174"/>
        <end position="351"/>
    </location>
</feature>
<dbReference type="AlphaFoldDB" id="A0A9W6HQX9"/>
<dbReference type="SUPFAM" id="SSF56601">
    <property type="entry name" value="beta-lactamase/transpeptidase-like"/>
    <property type="match status" value="1"/>
</dbReference>
<dbReference type="InterPro" id="IPR001967">
    <property type="entry name" value="Peptidase_S11_N"/>
</dbReference>
<dbReference type="InterPro" id="IPR012338">
    <property type="entry name" value="Beta-lactam/transpept-like"/>
</dbReference>
<protein>
    <recommendedName>
        <fullName evidence="2">Peptidase S11 D-alanyl-D-alanine carboxypeptidase A N-terminal domain-containing protein</fullName>
    </recommendedName>
</protein>
<evidence type="ECO:0000259" key="2">
    <source>
        <dbReference type="Pfam" id="PF00768"/>
    </source>
</evidence>
<reference evidence="3" key="2">
    <citation type="submission" date="2023-01" db="EMBL/GenBank/DDBJ databases">
        <authorList>
            <person name="Sun Q."/>
            <person name="Evtushenko L."/>
        </authorList>
    </citation>
    <scope>NUCLEOTIDE SEQUENCE</scope>
    <source>
        <strain evidence="3">VKM Ac-1958</strain>
    </source>
</reference>
<proteinExistence type="predicted"/>
<dbReference type="RefSeq" id="WP_204938906.1">
    <property type="nucleotide sequence ID" value="NZ_BAAAUM010000001.1"/>
</dbReference>
<dbReference type="Proteomes" id="UP001142325">
    <property type="component" value="Unassembled WGS sequence"/>
</dbReference>
<dbReference type="GO" id="GO:0009002">
    <property type="term" value="F:serine-type D-Ala-D-Ala carboxypeptidase activity"/>
    <property type="evidence" value="ECO:0007669"/>
    <property type="project" value="InterPro"/>
</dbReference>
<organism evidence="3 4">
    <name type="scientific">Microbacterium keratanolyticum</name>
    <dbReference type="NCBI Taxonomy" id="67574"/>
    <lineage>
        <taxon>Bacteria</taxon>
        <taxon>Bacillati</taxon>
        <taxon>Actinomycetota</taxon>
        <taxon>Actinomycetes</taxon>
        <taxon>Micrococcales</taxon>
        <taxon>Microbacteriaceae</taxon>
        <taxon>Microbacterium</taxon>
    </lineage>
</organism>
<evidence type="ECO:0000313" key="3">
    <source>
        <dbReference type="EMBL" id="GLK01257.1"/>
    </source>
</evidence>
<dbReference type="Gene3D" id="3.40.710.10">
    <property type="entry name" value="DD-peptidase/beta-lactamase superfamily"/>
    <property type="match status" value="1"/>
</dbReference>
<dbReference type="Pfam" id="PF00768">
    <property type="entry name" value="Peptidase_S11"/>
    <property type="match status" value="1"/>
</dbReference>
<evidence type="ECO:0000313" key="4">
    <source>
        <dbReference type="Proteomes" id="UP001142325"/>
    </source>
</evidence>
<accession>A0A9W6HQX9</accession>
<dbReference type="EMBL" id="BSET01000001">
    <property type="protein sequence ID" value="GLK01257.1"/>
    <property type="molecule type" value="Genomic_DNA"/>
</dbReference>
<comment type="caution">
    <text evidence="3">The sequence shown here is derived from an EMBL/GenBank/DDBJ whole genome shotgun (WGS) entry which is preliminary data.</text>
</comment>